<feature type="region of interest" description="Disordered" evidence="1">
    <location>
        <begin position="77"/>
        <end position="150"/>
    </location>
</feature>
<evidence type="ECO:0000313" key="3">
    <source>
        <dbReference type="EMBL" id="GAA4883569.1"/>
    </source>
</evidence>
<proteinExistence type="predicted"/>
<protein>
    <recommendedName>
        <fullName evidence="5">Lipopolysaccharide assembly protein A domain-containing protein</fullName>
    </recommendedName>
</protein>
<reference evidence="4" key="1">
    <citation type="journal article" date="2019" name="Int. J. Syst. Evol. Microbiol.">
        <title>The Global Catalogue of Microorganisms (GCM) 10K type strain sequencing project: providing services to taxonomists for standard genome sequencing and annotation.</title>
        <authorList>
            <consortium name="The Broad Institute Genomics Platform"/>
            <consortium name="The Broad Institute Genome Sequencing Center for Infectious Disease"/>
            <person name="Wu L."/>
            <person name="Ma J."/>
        </authorList>
    </citation>
    <scope>NUCLEOTIDE SEQUENCE [LARGE SCALE GENOMIC DNA]</scope>
    <source>
        <strain evidence="4">JCM 13006</strain>
    </source>
</reference>
<evidence type="ECO:0000313" key="4">
    <source>
        <dbReference type="Proteomes" id="UP001501752"/>
    </source>
</evidence>
<accession>A0ABP9ENC8</accession>
<keyword evidence="2" id="KW-0472">Membrane</keyword>
<keyword evidence="2" id="KW-1133">Transmembrane helix</keyword>
<comment type="caution">
    <text evidence="3">The sequence shown here is derived from an EMBL/GenBank/DDBJ whole genome shotgun (WGS) entry which is preliminary data.</text>
</comment>
<dbReference type="Proteomes" id="UP001501752">
    <property type="component" value="Unassembled WGS sequence"/>
</dbReference>
<evidence type="ECO:0000256" key="2">
    <source>
        <dbReference type="SAM" id="Phobius"/>
    </source>
</evidence>
<keyword evidence="4" id="KW-1185">Reference proteome</keyword>
<keyword evidence="2" id="KW-0812">Transmembrane</keyword>
<evidence type="ECO:0000256" key="1">
    <source>
        <dbReference type="SAM" id="MobiDB-lite"/>
    </source>
</evidence>
<sequence length="150" mass="15058">MLVLGLLLLAATGAFTGLVIAQNLSGGPDYTVTLFDNELGSVNTLGAFLAGIGVTLLLGLAIAMILGGTTRRLRRRYATGAPAPAPAPAPAAPPQPQPYAEPPTAAGGRVDRPVNPGPPPETLTTADEPGTPSARPGGGPAAWVKNRLHG</sequence>
<dbReference type="RefSeq" id="WP_345701409.1">
    <property type="nucleotide sequence ID" value="NZ_BAABIS010000001.1"/>
</dbReference>
<gene>
    <name evidence="3" type="ORF">GCM10023235_75230</name>
</gene>
<dbReference type="EMBL" id="BAABIS010000001">
    <property type="protein sequence ID" value="GAA4883569.1"/>
    <property type="molecule type" value="Genomic_DNA"/>
</dbReference>
<name>A0ABP9ENC8_9ACTN</name>
<organism evidence="3 4">
    <name type="scientific">Kitasatospora terrestris</name>
    <dbReference type="NCBI Taxonomy" id="258051"/>
    <lineage>
        <taxon>Bacteria</taxon>
        <taxon>Bacillati</taxon>
        <taxon>Actinomycetota</taxon>
        <taxon>Actinomycetes</taxon>
        <taxon>Kitasatosporales</taxon>
        <taxon>Streptomycetaceae</taxon>
        <taxon>Kitasatospora</taxon>
    </lineage>
</organism>
<evidence type="ECO:0008006" key="5">
    <source>
        <dbReference type="Google" id="ProtNLM"/>
    </source>
</evidence>
<feature type="compositionally biased region" description="Pro residues" evidence="1">
    <location>
        <begin position="83"/>
        <end position="101"/>
    </location>
</feature>
<feature type="transmembrane region" description="Helical" evidence="2">
    <location>
        <begin position="45"/>
        <end position="66"/>
    </location>
</feature>